<dbReference type="EMBL" id="WNAF01000008">
    <property type="protein sequence ID" value="MTR77426.1"/>
    <property type="molecule type" value="Genomic_DNA"/>
</dbReference>
<dbReference type="GeneID" id="303257527"/>
<evidence type="ECO:0000313" key="2">
    <source>
        <dbReference type="Proteomes" id="UP000448177"/>
    </source>
</evidence>
<dbReference type="AlphaFoldDB" id="A0A844KFX3"/>
<accession>A0A844KFX3</accession>
<organism evidence="1 2">
    <name type="scientific">Mediterraneibacter faecis</name>
    <dbReference type="NCBI Taxonomy" id="592978"/>
    <lineage>
        <taxon>Bacteria</taxon>
        <taxon>Bacillati</taxon>
        <taxon>Bacillota</taxon>
        <taxon>Clostridia</taxon>
        <taxon>Lachnospirales</taxon>
        <taxon>Lachnospiraceae</taxon>
        <taxon>Mediterraneibacter</taxon>
    </lineage>
</organism>
<keyword evidence="2" id="KW-1185">Reference proteome</keyword>
<comment type="caution">
    <text evidence="1">The sequence shown here is derived from an EMBL/GenBank/DDBJ whole genome shotgun (WGS) entry which is preliminary data.</text>
</comment>
<protein>
    <submittedName>
        <fullName evidence="1">Uncharacterized protein</fullName>
    </submittedName>
</protein>
<name>A0A844KFX3_9FIRM</name>
<dbReference type="Proteomes" id="UP000448177">
    <property type="component" value="Unassembled WGS sequence"/>
</dbReference>
<proteinExistence type="predicted"/>
<reference evidence="1 2" key="1">
    <citation type="journal article" date="2019" name="Nat. Med.">
        <title>A library of human gut bacterial isolates paired with longitudinal multiomics data enables mechanistic microbiome research.</title>
        <authorList>
            <person name="Poyet M."/>
            <person name="Groussin M."/>
            <person name="Gibbons S.M."/>
            <person name="Avila-Pacheco J."/>
            <person name="Jiang X."/>
            <person name="Kearney S.M."/>
            <person name="Perrotta A.R."/>
            <person name="Berdy B."/>
            <person name="Zhao S."/>
            <person name="Lieberman T.D."/>
            <person name="Swanson P.K."/>
            <person name="Smith M."/>
            <person name="Roesemann S."/>
            <person name="Alexander J.E."/>
            <person name="Rich S.A."/>
            <person name="Livny J."/>
            <person name="Vlamakis H."/>
            <person name="Clish C."/>
            <person name="Bullock K."/>
            <person name="Deik A."/>
            <person name="Scott J."/>
            <person name="Pierce K.A."/>
            <person name="Xavier R.J."/>
            <person name="Alm E.J."/>
        </authorList>
    </citation>
    <scope>NUCLEOTIDE SEQUENCE [LARGE SCALE GENOMIC DNA]</scope>
    <source>
        <strain evidence="1 2">BIOML-A1</strain>
    </source>
</reference>
<gene>
    <name evidence="1" type="ORF">GMD21_12235</name>
</gene>
<dbReference type="RefSeq" id="WP_117499208.1">
    <property type="nucleotide sequence ID" value="NZ_JBNGGZ010000002.1"/>
</dbReference>
<sequence length="96" mass="10703">MFLKKVFLTLLGNLIKMTEKIPGSFYQKNYPKYLKMREIDICTELRGGGQEYIAPSAYFDGANYSMIHIGGGVTISKDVVMLTHDYSIAKAASKGN</sequence>
<evidence type="ECO:0000313" key="1">
    <source>
        <dbReference type="EMBL" id="MTR77426.1"/>
    </source>
</evidence>